<evidence type="ECO:0000256" key="1">
    <source>
        <dbReference type="ARBA" id="ARBA00022833"/>
    </source>
</evidence>
<keyword evidence="3" id="KW-1185">Reference proteome</keyword>
<evidence type="ECO:0000313" key="3">
    <source>
        <dbReference type="Proteomes" id="UP000433493"/>
    </source>
</evidence>
<dbReference type="GO" id="GO:0010126">
    <property type="term" value="P:mycothiol metabolic process"/>
    <property type="evidence" value="ECO:0007669"/>
    <property type="project" value="InterPro"/>
</dbReference>
<proteinExistence type="predicted"/>
<dbReference type="InterPro" id="IPR017811">
    <property type="entry name" value="Mca"/>
</dbReference>
<dbReference type="EMBL" id="WBKB01000004">
    <property type="protein sequence ID" value="KAB1643260.1"/>
    <property type="molecule type" value="Genomic_DNA"/>
</dbReference>
<comment type="caution">
    <text evidence="2">The sequence shown here is derived from an EMBL/GenBank/DDBJ whole genome shotgun (WGS) entry which is preliminary data.</text>
</comment>
<dbReference type="Pfam" id="PF02585">
    <property type="entry name" value="PIG-L"/>
    <property type="match status" value="1"/>
</dbReference>
<name>A0A7J5BBX2_9MICO</name>
<dbReference type="InterPro" id="IPR003737">
    <property type="entry name" value="GlcNAc_PI_deacetylase-related"/>
</dbReference>
<dbReference type="PANTHER" id="PTHR12993:SF11">
    <property type="entry name" value="N-ACETYLGLUCOSAMINYL-PHOSPHATIDYLINOSITOL DE-N-ACETYLASE"/>
    <property type="match status" value="1"/>
</dbReference>
<keyword evidence="1" id="KW-0862">Zinc</keyword>
<reference evidence="2 3" key="1">
    <citation type="submission" date="2019-09" db="EMBL/GenBank/DDBJ databases">
        <title>Phylogeny of genus Pseudoclavibacter and closely related genus.</title>
        <authorList>
            <person name="Li Y."/>
        </authorList>
    </citation>
    <scope>NUCLEOTIDE SEQUENCE [LARGE SCALE GENOMIC DNA]</scope>
    <source>
        <strain evidence="2 3">KCTC 13959</strain>
    </source>
</reference>
<dbReference type="NCBIfam" id="TIGR03446">
    <property type="entry name" value="mycothiol_Mca"/>
    <property type="match status" value="1"/>
</dbReference>
<dbReference type="InterPro" id="IPR024078">
    <property type="entry name" value="LmbE-like_dom_sf"/>
</dbReference>
<sequence>MTFRLLAVHAHPDDESSKGAGTYAAYEDRGDEVMVVSCTGGEAGDVLNTGVHARAHAERDLPGLRRVEMSEAQRILGIEHRWLGYRDSGMAREDGSLPAGSFAAIPAEVSVRPLIQLIREFRPHVLVTYDETGGYPHPDHIRTHEISMLAWELAGADVYPELGEPWQPQKLYFDRTMNDERAKSMLDHLKDHPELVHLKDRMEMALSRMVKQQRARTTKIEISKYFDRRDDALRAHASQVAPDNEFFFGYPRDLELIAYPYDAYELVESRVPTELPETDLFAGVVLEGTN</sequence>
<dbReference type="GO" id="GO:0016811">
    <property type="term" value="F:hydrolase activity, acting on carbon-nitrogen (but not peptide) bonds, in linear amides"/>
    <property type="evidence" value="ECO:0007669"/>
    <property type="project" value="TreeGrafter"/>
</dbReference>
<dbReference type="PANTHER" id="PTHR12993">
    <property type="entry name" value="N-ACETYLGLUCOSAMINYL-PHOSPHATIDYLINOSITOL DE-N-ACETYLASE-RELATED"/>
    <property type="match status" value="1"/>
</dbReference>
<gene>
    <name evidence="2" type="primary">mca</name>
    <name evidence="2" type="ORF">F8O05_08570</name>
</gene>
<dbReference type="Gene3D" id="3.40.50.10320">
    <property type="entry name" value="LmbE-like"/>
    <property type="match status" value="1"/>
</dbReference>
<dbReference type="RefSeq" id="WP_158052309.1">
    <property type="nucleotide sequence ID" value="NZ_WBKB01000004.1"/>
</dbReference>
<dbReference type="SUPFAM" id="SSF102588">
    <property type="entry name" value="LmbE-like"/>
    <property type="match status" value="1"/>
</dbReference>
<dbReference type="OrthoDB" id="158614at2"/>
<dbReference type="Proteomes" id="UP000433493">
    <property type="component" value="Unassembled WGS sequence"/>
</dbReference>
<organism evidence="2 3">
    <name type="scientific">Gulosibacter chungangensis</name>
    <dbReference type="NCBI Taxonomy" id="979746"/>
    <lineage>
        <taxon>Bacteria</taxon>
        <taxon>Bacillati</taxon>
        <taxon>Actinomycetota</taxon>
        <taxon>Actinomycetes</taxon>
        <taxon>Micrococcales</taxon>
        <taxon>Microbacteriaceae</taxon>
        <taxon>Gulosibacter</taxon>
    </lineage>
</organism>
<protein>
    <submittedName>
        <fullName evidence="2">Mycothiol conjugate amidase Mca</fullName>
    </submittedName>
</protein>
<evidence type="ECO:0000313" key="2">
    <source>
        <dbReference type="EMBL" id="KAB1643260.1"/>
    </source>
</evidence>
<accession>A0A7J5BBX2</accession>
<dbReference type="AlphaFoldDB" id="A0A7J5BBX2"/>